<feature type="non-terminal residue" evidence="2">
    <location>
        <position position="55"/>
    </location>
</feature>
<organism evidence="2 3">
    <name type="scientific">Datura stramonium</name>
    <name type="common">Jimsonweed</name>
    <name type="synonym">Common thornapple</name>
    <dbReference type="NCBI Taxonomy" id="4076"/>
    <lineage>
        <taxon>Eukaryota</taxon>
        <taxon>Viridiplantae</taxon>
        <taxon>Streptophyta</taxon>
        <taxon>Embryophyta</taxon>
        <taxon>Tracheophyta</taxon>
        <taxon>Spermatophyta</taxon>
        <taxon>Magnoliopsida</taxon>
        <taxon>eudicotyledons</taxon>
        <taxon>Gunneridae</taxon>
        <taxon>Pentapetalae</taxon>
        <taxon>asterids</taxon>
        <taxon>lamiids</taxon>
        <taxon>Solanales</taxon>
        <taxon>Solanaceae</taxon>
        <taxon>Solanoideae</taxon>
        <taxon>Datureae</taxon>
        <taxon>Datura</taxon>
    </lineage>
</organism>
<feature type="compositionally biased region" description="Low complexity" evidence="1">
    <location>
        <begin position="17"/>
        <end position="27"/>
    </location>
</feature>
<gene>
    <name evidence="2" type="ORF">HAX54_040300</name>
</gene>
<feature type="region of interest" description="Disordered" evidence="1">
    <location>
        <begin position="1"/>
        <end position="27"/>
    </location>
</feature>
<name>A0ABS8VQT4_DATST</name>
<reference evidence="2 3" key="1">
    <citation type="journal article" date="2021" name="BMC Genomics">
        <title>Datura genome reveals duplications of psychoactive alkaloid biosynthetic genes and high mutation rate following tissue culture.</title>
        <authorList>
            <person name="Rajewski A."/>
            <person name="Carter-House D."/>
            <person name="Stajich J."/>
            <person name="Litt A."/>
        </authorList>
    </citation>
    <scope>NUCLEOTIDE SEQUENCE [LARGE SCALE GENOMIC DNA]</scope>
    <source>
        <strain evidence="2">AR-01</strain>
    </source>
</reference>
<evidence type="ECO:0000256" key="1">
    <source>
        <dbReference type="SAM" id="MobiDB-lite"/>
    </source>
</evidence>
<accession>A0ABS8VQT4</accession>
<dbReference type="EMBL" id="JACEIK010005674">
    <property type="protein sequence ID" value="MCE0482000.1"/>
    <property type="molecule type" value="Genomic_DNA"/>
</dbReference>
<evidence type="ECO:0000313" key="2">
    <source>
        <dbReference type="EMBL" id="MCE0482000.1"/>
    </source>
</evidence>
<feature type="non-terminal residue" evidence="2">
    <location>
        <position position="1"/>
    </location>
</feature>
<proteinExistence type="predicted"/>
<dbReference type="Proteomes" id="UP000823775">
    <property type="component" value="Unassembled WGS sequence"/>
</dbReference>
<evidence type="ECO:0000313" key="3">
    <source>
        <dbReference type="Proteomes" id="UP000823775"/>
    </source>
</evidence>
<sequence length="55" mass="6219">KTHHLHHLQPPSGQTNHHSFISHFSSPSHSSQLLTVLTIAVHRSHKCYLCLPFSV</sequence>
<keyword evidence="3" id="KW-1185">Reference proteome</keyword>
<protein>
    <submittedName>
        <fullName evidence="2">Uncharacterized protein</fullName>
    </submittedName>
</protein>
<comment type="caution">
    <text evidence="2">The sequence shown here is derived from an EMBL/GenBank/DDBJ whole genome shotgun (WGS) entry which is preliminary data.</text>
</comment>